<dbReference type="InterPro" id="IPR050834">
    <property type="entry name" value="Glycosyltransf_2"/>
</dbReference>
<dbReference type="PANTHER" id="PTHR43685:SF2">
    <property type="entry name" value="GLYCOSYLTRANSFERASE 2-LIKE DOMAIN-CONTAINING PROTEIN"/>
    <property type="match status" value="1"/>
</dbReference>
<accession>A0ABP5MAU1</accession>
<dbReference type="Pfam" id="PF00535">
    <property type="entry name" value="Glycos_transf_2"/>
    <property type="match status" value="1"/>
</dbReference>
<dbReference type="SUPFAM" id="SSF53448">
    <property type="entry name" value="Nucleotide-diphospho-sugar transferases"/>
    <property type="match status" value="1"/>
</dbReference>
<protein>
    <recommendedName>
        <fullName evidence="1">Glycosyltransferase 2-like domain-containing protein</fullName>
    </recommendedName>
</protein>
<dbReference type="Proteomes" id="UP001501599">
    <property type="component" value="Unassembled WGS sequence"/>
</dbReference>
<sequence length="345" mass="38053">MTARASVIVRTRNRPLLLERALASIAGQTMRDLQVVVVNDGGDPAPVEALLDGVRDRLGDLRVAHHETSVGRPRAMLAGMALADAPAFVFHDDDDSWEPEFLERTLAHLDAHPEEVGVASRCTVVWEEVVDGVVVELRREILSDGMTRVGFIATLSRNATPPICLVLRRSAYDEAGGYDPTLTALADWELLLRVLRIGPIGLVESAPLANWHRRSGQQGDAGNSVHAEEHVHERFNETIRDAYLRRSLDDDARLGNALFVTAQHDRTRAELAGVQEHLSQLAAHLERRFDEQRSHLEVVGLEVAARHADIASLRAEVAALREQLETQSVRGRIAAGARRIGLRGR</sequence>
<reference evidence="3" key="1">
    <citation type="journal article" date="2019" name="Int. J. Syst. Evol. Microbiol.">
        <title>The Global Catalogue of Microorganisms (GCM) 10K type strain sequencing project: providing services to taxonomists for standard genome sequencing and annotation.</title>
        <authorList>
            <consortium name="The Broad Institute Genomics Platform"/>
            <consortium name="The Broad Institute Genome Sequencing Center for Infectious Disease"/>
            <person name="Wu L."/>
            <person name="Ma J."/>
        </authorList>
    </citation>
    <scope>NUCLEOTIDE SEQUENCE [LARGE SCALE GENOMIC DNA]</scope>
    <source>
        <strain evidence="3">JCM 16026</strain>
    </source>
</reference>
<dbReference type="CDD" id="cd00761">
    <property type="entry name" value="Glyco_tranf_GTA_type"/>
    <property type="match status" value="1"/>
</dbReference>
<dbReference type="EMBL" id="BAAAQT010000005">
    <property type="protein sequence ID" value="GAA2171706.1"/>
    <property type="molecule type" value="Genomic_DNA"/>
</dbReference>
<dbReference type="RefSeq" id="WP_344340274.1">
    <property type="nucleotide sequence ID" value="NZ_BAAAQT010000005.1"/>
</dbReference>
<evidence type="ECO:0000313" key="2">
    <source>
        <dbReference type="EMBL" id="GAA2171706.1"/>
    </source>
</evidence>
<feature type="domain" description="Glycosyltransferase 2-like" evidence="1">
    <location>
        <begin position="6"/>
        <end position="127"/>
    </location>
</feature>
<comment type="caution">
    <text evidence="2">The sequence shown here is derived from an EMBL/GenBank/DDBJ whole genome shotgun (WGS) entry which is preliminary data.</text>
</comment>
<dbReference type="InterPro" id="IPR001173">
    <property type="entry name" value="Glyco_trans_2-like"/>
</dbReference>
<evidence type="ECO:0000313" key="3">
    <source>
        <dbReference type="Proteomes" id="UP001501599"/>
    </source>
</evidence>
<dbReference type="PANTHER" id="PTHR43685">
    <property type="entry name" value="GLYCOSYLTRANSFERASE"/>
    <property type="match status" value="1"/>
</dbReference>
<gene>
    <name evidence="2" type="ORF">GCM10009846_06550</name>
</gene>
<keyword evidence="3" id="KW-1185">Reference proteome</keyword>
<dbReference type="Gene3D" id="3.90.550.10">
    <property type="entry name" value="Spore Coat Polysaccharide Biosynthesis Protein SpsA, Chain A"/>
    <property type="match status" value="1"/>
</dbReference>
<name>A0ABP5MAU1_9MICO</name>
<dbReference type="InterPro" id="IPR029044">
    <property type="entry name" value="Nucleotide-diphossugar_trans"/>
</dbReference>
<organism evidence="2 3">
    <name type="scientific">Agrococcus versicolor</name>
    <dbReference type="NCBI Taxonomy" id="501482"/>
    <lineage>
        <taxon>Bacteria</taxon>
        <taxon>Bacillati</taxon>
        <taxon>Actinomycetota</taxon>
        <taxon>Actinomycetes</taxon>
        <taxon>Micrococcales</taxon>
        <taxon>Microbacteriaceae</taxon>
        <taxon>Agrococcus</taxon>
    </lineage>
</organism>
<evidence type="ECO:0000259" key="1">
    <source>
        <dbReference type="Pfam" id="PF00535"/>
    </source>
</evidence>
<proteinExistence type="predicted"/>